<keyword evidence="1" id="KW-0472">Membrane</keyword>
<name>A0A8X7YAE0_POPTO</name>
<keyword evidence="1" id="KW-1133">Transmembrane helix</keyword>
<reference evidence="2" key="1">
    <citation type="journal article" date="2020" name="bioRxiv">
        <title>Hybrid origin of Populus tomentosa Carr. identified through genome sequencing and phylogenomic analysis.</title>
        <authorList>
            <person name="An X."/>
            <person name="Gao K."/>
            <person name="Chen Z."/>
            <person name="Li J."/>
            <person name="Yang X."/>
            <person name="Yang X."/>
            <person name="Zhou J."/>
            <person name="Guo T."/>
            <person name="Zhao T."/>
            <person name="Huang S."/>
            <person name="Miao D."/>
            <person name="Khan W.U."/>
            <person name="Rao P."/>
            <person name="Ye M."/>
            <person name="Lei B."/>
            <person name="Liao W."/>
            <person name="Wang J."/>
            <person name="Ji L."/>
            <person name="Li Y."/>
            <person name="Guo B."/>
            <person name="Mustafa N.S."/>
            <person name="Li S."/>
            <person name="Yun Q."/>
            <person name="Keller S.R."/>
            <person name="Mao J."/>
            <person name="Zhang R."/>
            <person name="Strauss S.H."/>
        </authorList>
    </citation>
    <scope>NUCLEOTIDE SEQUENCE</scope>
    <source>
        <strain evidence="2">GM15</strain>
        <tissue evidence="2">Leaf</tissue>
    </source>
</reference>
<keyword evidence="3" id="KW-1185">Reference proteome</keyword>
<comment type="caution">
    <text evidence="2">The sequence shown here is derived from an EMBL/GenBank/DDBJ whole genome shotgun (WGS) entry which is preliminary data.</text>
</comment>
<evidence type="ECO:0000256" key="1">
    <source>
        <dbReference type="SAM" id="Phobius"/>
    </source>
</evidence>
<organism evidence="2 3">
    <name type="scientific">Populus tomentosa</name>
    <name type="common">Chinese white poplar</name>
    <dbReference type="NCBI Taxonomy" id="118781"/>
    <lineage>
        <taxon>Eukaryota</taxon>
        <taxon>Viridiplantae</taxon>
        <taxon>Streptophyta</taxon>
        <taxon>Embryophyta</taxon>
        <taxon>Tracheophyta</taxon>
        <taxon>Spermatophyta</taxon>
        <taxon>Magnoliopsida</taxon>
        <taxon>eudicotyledons</taxon>
        <taxon>Gunneridae</taxon>
        <taxon>Pentapetalae</taxon>
        <taxon>rosids</taxon>
        <taxon>fabids</taxon>
        <taxon>Malpighiales</taxon>
        <taxon>Salicaceae</taxon>
        <taxon>Saliceae</taxon>
        <taxon>Populus</taxon>
    </lineage>
</organism>
<protein>
    <submittedName>
        <fullName evidence="2">Uncharacterized protein</fullName>
    </submittedName>
</protein>
<dbReference type="AlphaFoldDB" id="A0A8X7YAE0"/>
<evidence type="ECO:0000313" key="3">
    <source>
        <dbReference type="Proteomes" id="UP000886885"/>
    </source>
</evidence>
<feature type="transmembrane region" description="Helical" evidence="1">
    <location>
        <begin position="67"/>
        <end position="89"/>
    </location>
</feature>
<dbReference type="EMBL" id="JAAWWB010000034">
    <property type="protein sequence ID" value="KAG6741835.1"/>
    <property type="molecule type" value="Genomic_DNA"/>
</dbReference>
<feature type="transmembrane region" description="Helical" evidence="1">
    <location>
        <begin position="41"/>
        <end position="60"/>
    </location>
</feature>
<accession>A0A8X7YAE0</accession>
<keyword evidence="1" id="KW-0812">Transmembrane</keyword>
<gene>
    <name evidence="2" type="ORF">POTOM_055114</name>
</gene>
<dbReference type="OrthoDB" id="850720at2759"/>
<dbReference type="Proteomes" id="UP000886885">
    <property type="component" value="Chromosome 17D"/>
</dbReference>
<sequence>MMDSEINRILSSRLGGVGPLDPNKAVFGGGRVVIHDPSVSFFFPSIALSPCFLCSIMLFFSSFFHHYLYVLRFCCITVSVFHHLFPFLFPPLSL</sequence>
<evidence type="ECO:0000313" key="2">
    <source>
        <dbReference type="EMBL" id="KAG6741835.1"/>
    </source>
</evidence>
<proteinExistence type="predicted"/>